<proteinExistence type="predicted"/>
<feature type="compositionally biased region" description="Basic and acidic residues" evidence="1">
    <location>
        <begin position="8"/>
        <end position="24"/>
    </location>
</feature>
<dbReference type="AlphaFoldDB" id="A0A9I9D7D9"/>
<dbReference type="EnsemblPlants" id="MELO3C013930.2.1">
    <property type="protein sequence ID" value="MELO3C013930.2.1"/>
    <property type="gene ID" value="MELO3C013930.2"/>
</dbReference>
<dbReference type="Gramene" id="MELO3C013930.2.1">
    <property type="protein sequence ID" value="MELO3C013930.2.1"/>
    <property type="gene ID" value="MELO3C013930.2"/>
</dbReference>
<reference evidence="2" key="1">
    <citation type="submission" date="2023-03" db="UniProtKB">
        <authorList>
            <consortium name="EnsemblPlants"/>
        </authorList>
    </citation>
    <scope>IDENTIFICATION</scope>
</reference>
<evidence type="ECO:0000313" key="2">
    <source>
        <dbReference type="EnsemblPlants" id="MELO3C013930.2.1"/>
    </source>
</evidence>
<sequence length="76" mass="9146">MRPLINETGERERDERGRARNLERTRRRSSLRAYAYGRSTNLALSLLRPPTPPVLMMTIDSYKDYFRNYYCHSHRL</sequence>
<name>A0A9I9D7D9_CUCME</name>
<accession>A0A9I9D7D9</accession>
<organism evidence="2">
    <name type="scientific">Cucumis melo</name>
    <name type="common">Muskmelon</name>
    <dbReference type="NCBI Taxonomy" id="3656"/>
    <lineage>
        <taxon>Eukaryota</taxon>
        <taxon>Viridiplantae</taxon>
        <taxon>Streptophyta</taxon>
        <taxon>Embryophyta</taxon>
        <taxon>Tracheophyta</taxon>
        <taxon>Spermatophyta</taxon>
        <taxon>Magnoliopsida</taxon>
        <taxon>eudicotyledons</taxon>
        <taxon>Gunneridae</taxon>
        <taxon>Pentapetalae</taxon>
        <taxon>rosids</taxon>
        <taxon>fabids</taxon>
        <taxon>Cucurbitales</taxon>
        <taxon>Cucurbitaceae</taxon>
        <taxon>Benincaseae</taxon>
        <taxon>Cucumis</taxon>
    </lineage>
</organism>
<feature type="region of interest" description="Disordered" evidence="1">
    <location>
        <begin position="1"/>
        <end position="26"/>
    </location>
</feature>
<evidence type="ECO:0000256" key="1">
    <source>
        <dbReference type="SAM" id="MobiDB-lite"/>
    </source>
</evidence>
<protein>
    <submittedName>
        <fullName evidence="2">Uncharacterized protein</fullName>
    </submittedName>
</protein>